<comment type="function">
    <text evidence="6 8 9">Necessary for efficient RNA polymerase transcription elongation past template-encoded arresting sites. The arresting sites in DNA have the property of trapping a certain fraction of elongating RNA polymerases that pass through, resulting in locked ternary complexes. Cleavage of the nascent transcript by cleavage factors such as GreA or GreB allows the resumption of elongation from the new 3'terminus. GreA releases sequences of 2 to 3 nucleotides.</text>
</comment>
<proteinExistence type="inferred from homology"/>
<dbReference type="NCBIfam" id="NF001261">
    <property type="entry name" value="PRK00226.1-2"/>
    <property type="match status" value="1"/>
</dbReference>
<dbReference type="SUPFAM" id="SSF46557">
    <property type="entry name" value="GreA transcript cleavage protein, N-terminal domain"/>
    <property type="match status" value="1"/>
</dbReference>
<keyword evidence="12" id="KW-0648">Protein biosynthesis</keyword>
<keyword evidence="3 8" id="KW-0805">Transcription regulation</keyword>
<dbReference type="GO" id="GO:0006354">
    <property type="term" value="P:DNA-templated transcription elongation"/>
    <property type="evidence" value="ECO:0007669"/>
    <property type="project" value="TreeGrafter"/>
</dbReference>
<dbReference type="InterPro" id="IPR022691">
    <property type="entry name" value="Tscrpt_elong_fac_GreA/B_N"/>
</dbReference>
<reference evidence="12 13" key="1">
    <citation type="submission" date="2019-02" db="EMBL/GenBank/DDBJ databases">
        <title>Prokaryotic population dynamics and viral predation in marine succession experiment using metagenomics: the confinement effect.</title>
        <authorList>
            <person name="Haro-Moreno J.M."/>
            <person name="Rodriguez-Valera F."/>
            <person name="Lopez-Perez M."/>
        </authorList>
    </citation>
    <scope>NUCLEOTIDE SEQUENCE [LARGE SCALE GENOMIC DNA]</scope>
    <source>
        <strain evidence="12">MED-G157</strain>
    </source>
</reference>
<keyword evidence="12" id="KW-0251">Elongation factor</keyword>
<evidence type="ECO:0000256" key="5">
    <source>
        <dbReference type="ARBA" id="ARBA00023163"/>
    </source>
</evidence>
<dbReference type="PANTHER" id="PTHR30437:SF4">
    <property type="entry name" value="TRANSCRIPTION ELONGATION FACTOR GREA"/>
    <property type="match status" value="1"/>
</dbReference>
<dbReference type="HAMAP" id="MF_00105">
    <property type="entry name" value="GreA_GreB"/>
    <property type="match status" value="1"/>
</dbReference>
<dbReference type="InterPro" id="IPR018151">
    <property type="entry name" value="TF_GreA/GreB_CS"/>
</dbReference>
<dbReference type="GO" id="GO:0032784">
    <property type="term" value="P:regulation of DNA-templated transcription elongation"/>
    <property type="evidence" value="ECO:0007669"/>
    <property type="project" value="UniProtKB-UniRule"/>
</dbReference>
<dbReference type="GO" id="GO:0003746">
    <property type="term" value="F:translation elongation factor activity"/>
    <property type="evidence" value="ECO:0007669"/>
    <property type="project" value="UniProtKB-KW"/>
</dbReference>
<dbReference type="NCBIfam" id="NF001264">
    <property type="entry name" value="PRK00226.1-5"/>
    <property type="match status" value="1"/>
</dbReference>
<feature type="domain" description="Transcription elongation factor GreA/GreB C-terminal" evidence="10">
    <location>
        <begin position="82"/>
        <end position="156"/>
    </location>
</feature>
<dbReference type="AlphaFoldDB" id="A0A520S1T3"/>
<dbReference type="EMBL" id="SHAG01000012">
    <property type="protein sequence ID" value="RZO76419.1"/>
    <property type="molecule type" value="Genomic_DNA"/>
</dbReference>
<feature type="domain" description="Transcription elongation factor GreA/GreB N-terminal" evidence="11">
    <location>
        <begin position="4"/>
        <end position="74"/>
    </location>
</feature>
<dbReference type="Proteomes" id="UP000316199">
    <property type="component" value="Unassembled WGS sequence"/>
</dbReference>
<evidence type="ECO:0000256" key="3">
    <source>
        <dbReference type="ARBA" id="ARBA00023015"/>
    </source>
</evidence>
<dbReference type="GO" id="GO:0070063">
    <property type="term" value="F:RNA polymerase binding"/>
    <property type="evidence" value="ECO:0007669"/>
    <property type="project" value="InterPro"/>
</dbReference>
<protein>
    <recommendedName>
        <fullName evidence="2 8">Transcription elongation factor GreA</fullName>
    </recommendedName>
    <alternativeName>
        <fullName evidence="7 8">Transcript cleavage factor GreA</fullName>
    </alternativeName>
</protein>
<evidence type="ECO:0000256" key="6">
    <source>
        <dbReference type="ARBA" id="ARBA00024916"/>
    </source>
</evidence>
<dbReference type="InterPro" id="IPR001437">
    <property type="entry name" value="Tscrpt_elong_fac_GreA/B_C"/>
</dbReference>
<dbReference type="InterPro" id="IPR028624">
    <property type="entry name" value="Tscrpt_elong_fac_GreA/B"/>
</dbReference>
<dbReference type="Gene3D" id="1.10.287.180">
    <property type="entry name" value="Transcription elongation factor, GreA/GreB, N-terminal domain"/>
    <property type="match status" value="1"/>
</dbReference>
<dbReference type="Pfam" id="PF01272">
    <property type="entry name" value="GreA_GreB"/>
    <property type="match status" value="1"/>
</dbReference>
<dbReference type="Pfam" id="PF03449">
    <property type="entry name" value="GreA_GreB_N"/>
    <property type="match status" value="1"/>
</dbReference>
<dbReference type="NCBIfam" id="NF001263">
    <property type="entry name" value="PRK00226.1-4"/>
    <property type="match status" value="1"/>
</dbReference>
<evidence type="ECO:0000256" key="4">
    <source>
        <dbReference type="ARBA" id="ARBA00023125"/>
    </source>
</evidence>
<dbReference type="InterPro" id="IPR036953">
    <property type="entry name" value="GreA/GreB_C_sf"/>
</dbReference>
<evidence type="ECO:0000259" key="10">
    <source>
        <dbReference type="Pfam" id="PF01272"/>
    </source>
</evidence>
<dbReference type="NCBIfam" id="TIGR01462">
    <property type="entry name" value="greA"/>
    <property type="match status" value="1"/>
</dbReference>
<keyword evidence="5 8" id="KW-0804">Transcription</keyword>
<dbReference type="PROSITE" id="PS00830">
    <property type="entry name" value="GREAB_2"/>
    <property type="match status" value="1"/>
</dbReference>
<organism evidence="12 13">
    <name type="scientific">OM182 bacterium</name>
    <dbReference type="NCBI Taxonomy" id="2510334"/>
    <lineage>
        <taxon>Bacteria</taxon>
        <taxon>Pseudomonadati</taxon>
        <taxon>Pseudomonadota</taxon>
        <taxon>Gammaproteobacteria</taxon>
        <taxon>OMG group</taxon>
        <taxon>OM182 clade</taxon>
    </lineage>
</organism>
<dbReference type="PANTHER" id="PTHR30437">
    <property type="entry name" value="TRANSCRIPTION ELONGATION FACTOR GREA"/>
    <property type="match status" value="1"/>
</dbReference>
<comment type="similarity">
    <text evidence="1 8 9">Belongs to the GreA/GreB family.</text>
</comment>
<dbReference type="FunFam" id="1.10.287.180:FF:000001">
    <property type="entry name" value="Transcription elongation factor GreA"/>
    <property type="match status" value="1"/>
</dbReference>
<sequence length="158" mass="17569">MDKIPMTPYGADTLRAELDRLKSIERPRIIKAIAEALEQGDLRENAEFQYAKEEQGFIEGRILEIENKLSLAQIIDVRDIASSGRIIFGVTVTVINLEDDAESVYKIVGDDESDLKLNKLSVYSPFARALVGKEVGDVAVVKTPNGDVELEVKLIEHL</sequence>
<dbReference type="FunFam" id="3.10.50.30:FF:000001">
    <property type="entry name" value="Transcription elongation factor GreA"/>
    <property type="match status" value="1"/>
</dbReference>
<evidence type="ECO:0000256" key="8">
    <source>
        <dbReference type="HAMAP-Rule" id="MF_00105"/>
    </source>
</evidence>
<dbReference type="InterPro" id="IPR023459">
    <property type="entry name" value="Tscrpt_elong_fac_GreA/B_fam"/>
</dbReference>
<evidence type="ECO:0000256" key="2">
    <source>
        <dbReference type="ARBA" id="ARBA00013729"/>
    </source>
</evidence>
<evidence type="ECO:0000313" key="12">
    <source>
        <dbReference type="EMBL" id="RZO76419.1"/>
    </source>
</evidence>
<evidence type="ECO:0000259" key="11">
    <source>
        <dbReference type="Pfam" id="PF03449"/>
    </source>
</evidence>
<dbReference type="GO" id="GO:0003677">
    <property type="term" value="F:DNA binding"/>
    <property type="evidence" value="ECO:0007669"/>
    <property type="project" value="UniProtKB-UniRule"/>
</dbReference>
<dbReference type="SUPFAM" id="SSF54534">
    <property type="entry name" value="FKBP-like"/>
    <property type="match status" value="1"/>
</dbReference>
<dbReference type="PIRSF" id="PIRSF006092">
    <property type="entry name" value="GreA_GreB"/>
    <property type="match status" value="1"/>
</dbReference>
<name>A0A520S1T3_9GAMM</name>
<dbReference type="Gene3D" id="3.10.50.30">
    <property type="entry name" value="Transcription elongation factor, GreA/GreB, C-terminal domain"/>
    <property type="match status" value="1"/>
</dbReference>
<evidence type="ECO:0000256" key="7">
    <source>
        <dbReference type="ARBA" id="ARBA00030776"/>
    </source>
</evidence>
<evidence type="ECO:0000256" key="9">
    <source>
        <dbReference type="RuleBase" id="RU000556"/>
    </source>
</evidence>
<keyword evidence="4 8" id="KW-0238">DNA-binding</keyword>
<comment type="caution">
    <text evidence="12">The sequence shown here is derived from an EMBL/GenBank/DDBJ whole genome shotgun (WGS) entry which is preliminary data.</text>
</comment>
<dbReference type="InterPro" id="IPR036805">
    <property type="entry name" value="Tscrpt_elong_fac_GreA/B_N_sf"/>
</dbReference>
<evidence type="ECO:0000256" key="1">
    <source>
        <dbReference type="ARBA" id="ARBA00008213"/>
    </source>
</evidence>
<evidence type="ECO:0000313" key="13">
    <source>
        <dbReference type="Proteomes" id="UP000316199"/>
    </source>
</evidence>
<accession>A0A520S1T3</accession>
<dbReference type="InterPro" id="IPR006359">
    <property type="entry name" value="Tscrpt_elong_fac_GreA"/>
</dbReference>
<gene>
    <name evidence="8 12" type="primary">greA</name>
    <name evidence="12" type="ORF">EVA68_04450</name>
</gene>